<dbReference type="RefSeq" id="WP_096751168.1">
    <property type="nucleotide sequence ID" value="NZ_CADEPO010000018.1"/>
</dbReference>
<protein>
    <recommendedName>
        <fullName evidence="4">Nucleotidyltransferase domain-containing protein</fullName>
    </recommendedName>
</protein>
<gene>
    <name evidence="2" type="ORF">CRM94_10715</name>
</gene>
<accession>A0A2A7SH32</accession>
<reference evidence="3" key="1">
    <citation type="submission" date="2017-09" db="EMBL/GenBank/DDBJ databases">
        <title>FDA dAtabase for Regulatory Grade micrObial Sequences (FDA-ARGOS): Supporting development and validation of Infectious Disease Dx tests.</title>
        <authorList>
            <person name="Minogue T."/>
            <person name="Wolcott M."/>
            <person name="Wasieloski L."/>
            <person name="Aguilar W."/>
            <person name="Moore D."/>
            <person name="Tallon L."/>
            <person name="Sadzewicz L."/>
            <person name="Ott S."/>
            <person name="Zhao X."/>
            <person name="Nagaraj S."/>
            <person name="Vavikolanu K."/>
            <person name="Aluvathingal J."/>
            <person name="Nadendla S."/>
            <person name="Sichtig H."/>
        </authorList>
    </citation>
    <scope>NUCLEOTIDE SEQUENCE [LARGE SCALE GENOMIC DNA]</scope>
    <source>
        <strain evidence="3">FDAARGOS_390</strain>
    </source>
</reference>
<evidence type="ECO:0008006" key="4">
    <source>
        <dbReference type="Google" id="ProtNLM"/>
    </source>
</evidence>
<sequence length="378" mass="41440">MNSVAESVLASRPSRPFPPAASPLETDALLAALDPAFRAHAQALLLIGSHNEGFSNAYSDIDVLLLTDAKGQQAIQRLEGKPLFVDDKRVDIIVMSVGEVRAFIRVVMEDIDNAILKDLEWVHKIAHSRVLHDQGTYAALLGDFDYGLFGERVAAKYLAFANDQYTFLAGQLADGDPLTAADAARTLVQTHVEAYLARLGDTYPKSKWRMRKMQRQIQAGQSIFHAICEAEFRAPYQDPQALARWTDRSLSTVRKLQAGIFFGRGLLDALDAAPATDTADAIAMHPLLSVERLTSTYVMRLPARSLAIDRAMALVLLSHAWPVSDETRRAALARHADLSIEAGQWERRVAALIRRGVLTGTSQAAEPLAATITTVFPC</sequence>
<comment type="caution">
    <text evidence="2">The sequence shown here is derived from an EMBL/GenBank/DDBJ whole genome shotgun (WGS) entry which is preliminary data.</text>
</comment>
<evidence type="ECO:0000313" key="2">
    <source>
        <dbReference type="EMBL" id="PEH42585.1"/>
    </source>
</evidence>
<feature type="region of interest" description="Disordered" evidence="1">
    <location>
        <begin position="1"/>
        <end position="20"/>
    </location>
</feature>
<dbReference type="Proteomes" id="UP000220629">
    <property type="component" value="Unassembled WGS sequence"/>
</dbReference>
<name>A0A2A7SH32_BURGA</name>
<evidence type="ECO:0000256" key="1">
    <source>
        <dbReference type="SAM" id="MobiDB-lite"/>
    </source>
</evidence>
<dbReference type="AlphaFoldDB" id="A0A2A7SH32"/>
<evidence type="ECO:0000313" key="3">
    <source>
        <dbReference type="Proteomes" id="UP000220629"/>
    </source>
</evidence>
<proteinExistence type="predicted"/>
<dbReference type="EMBL" id="PDDY01000001">
    <property type="protein sequence ID" value="PEH42585.1"/>
    <property type="molecule type" value="Genomic_DNA"/>
</dbReference>
<organism evidence="2 3">
    <name type="scientific">Burkholderia gladioli</name>
    <name type="common">Pseudomonas marginata</name>
    <name type="synonym">Phytomonas marginata</name>
    <dbReference type="NCBI Taxonomy" id="28095"/>
    <lineage>
        <taxon>Bacteria</taxon>
        <taxon>Pseudomonadati</taxon>
        <taxon>Pseudomonadota</taxon>
        <taxon>Betaproteobacteria</taxon>
        <taxon>Burkholderiales</taxon>
        <taxon>Burkholderiaceae</taxon>
        <taxon>Burkholderia</taxon>
    </lineage>
</organism>